<dbReference type="PROSITE" id="PS50293">
    <property type="entry name" value="TPR_REGION"/>
    <property type="match status" value="1"/>
</dbReference>
<organism evidence="6 7">
    <name type="scientific">Candidatus [Bacteroides] periocalifornicus</name>
    <dbReference type="NCBI Taxonomy" id="1702214"/>
    <lineage>
        <taxon>Bacteria</taxon>
        <taxon>Pseudomonadati</taxon>
        <taxon>Bacteroidota</taxon>
    </lineage>
</organism>
<dbReference type="PANTHER" id="PTHR43156:SF9">
    <property type="entry name" value="HAMP DOMAIN-CONTAINING PROTEIN"/>
    <property type="match status" value="1"/>
</dbReference>
<feature type="transmembrane region" description="Helical" evidence="4">
    <location>
        <begin position="396"/>
        <end position="415"/>
    </location>
</feature>
<dbReference type="InterPro" id="IPR036457">
    <property type="entry name" value="PPM-type-like_dom_sf"/>
</dbReference>
<dbReference type="PANTHER" id="PTHR43156">
    <property type="entry name" value="STAGE II SPORULATION PROTEIN E-RELATED"/>
    <property type="match status" value="1"/>
</dbReference>
<keyword evidence="1" id="KW-0378">Hydrolase</keyword>
<dbReference type="PATRIC" id="fig|1702214.3.peg.513"/>
<dbReference type="InterPro" id="IPR019734">
    <property type="entry name" value="TPR_rpt"/>
</dbReference>
<keyword evidence="2" id="KW-0802">TPR repeat</keyword>
<feature type="repeat" description="TPR" evidence="2">
    <location>
        <begin position="157"/>
        <end position="190"/>
    </location>
</feature>
<proteinExistence type="predicted"/>
<dbReference type="STRING" id="1702214.AL399_06190"/>
<evidence type="ECO:0000313" key="6">
    <source>
        <dbReference type="EMBL" id="KQM08658.1"/>
    </source>
</evidence>
<dbReference type="SUPFAM" id="SSF48452">
    <property type="entry name" value="TPR-like"/>
    <property type="match status" value="1"/>
</dbReference>
<keyword evidence="4" id="KW-1133">Transmembrane helix</keyword>
<dbReference type="Gene3D" id="3.60.40.10">
    <property type="entry name" value="PPM-type phosphatase domain"/>
    <property type="match status" value="1"/>
</dbReference>
<feature type="coiled-coil region" evidence="3">
    <location>
        <begin position="426"/>
        <end position="456"/>
    </location>
</feature>
<evidence type="ECO:0000256" key="2">
    <source>
        <dbReference type="PROSITE-ProRule" id="PRU00339"/>
    </source>
</evidence>
<dbReference type="Pfam" id="PF13424">
    <property type="entry name" value="TPR_12"/>
    <property type="match status" value="1"/>
</dbReference>
<evidence type="ECO:0000256" key="1">
    <source>
        <dbReference type="ARBA" id="ARBA00022801"/>
    </source>
</evidence>
<evidence type="ECO:0000259" key="5">
    <source>
        <dbReference type="SMART" id="SM00331"/>
    </source>
</evidence>
<feature type="domain" description="PPM-type phosphatase" evidence="5">
    <location>
        <begin position="501"/>
        <end position="724"/>
    </location>
</feature>
<dbReference type="Gene3D" id="1.25.40.10">
    <property type="entry name" value="Tetratricopeptide repeat domain"/>
    <property type="match status" value="1"/>
</dbReference>
<keyword evidence="4" id="KW-0472">Membrane</keyword>
<sequence>MVVGIRNLLMLLVLALVLCSESVLGQSVSLAPGRLPYYHLLDSFTYYLEMERPLAALPIIKDFEQTAVALRDTTGLIDASIARGYAAYLLRKSVEALDYYDHALRMAYRRDDSIHISRCHVLKALAYQQQDYSVASLYAFRQAMDFFTPNASVREVLTTYRNVGTLYKEQEQYSEARELYQKALALHQKTGITYGESQLYQEMADLECRQNRRAAAMVCLYKSLQVSDVLRTDSLSGILHSELAELYQGLGLRAYSELHIKIALEEADRSGAVDSRAHVYLRAAQLSKEWGWLDSAERYALRGLALIRDTDYQNGLCIQLLDLLGAIASARADFPSALLYADRAGEIRTLMLEHRKSAEFAQKELDNEFQLRQEETLIRQQDHAMQLAADSVRMRFLVLALSVLIFFTLVGIILMRAKVLQELRTNHELEVKAEKLRNLTQGLQLQKRDLEVQQDEINQNNRLLLESQKLIRQNTQSVHTNIDYVRNIQRSLLVREHDLSQQLGECFVLYWPRDVVSGDFYWYTSTDEGHILAVADCAGHGVPGALVSLIGNILLSKIVKEWHITDPAAILCRLHDQLRSYLSTRGDSYVGYYSMDISLVKIDCAHRRLTHSGASDTMYLRQGGKTLKLRGSIKSVGSVVTGYDFRNTEIPLENDAMLYLTSDGYADQLNADNRKLGRNTFSQLLESLDGMTALEQSRFLQVKFMEHQGNAEQTDDVCLLGVRVKLA</sequence>
<dbReference type="AlphaFoldDB" id="A0A0Q4B445"/>
<name>A0A0Q4B445_9BACT</name>
<dbReference type="Pfam" id="PF07228">
    <property type="entry name" value="SpoIIE"/>
    <property type="match status" value="1"/>
</dbReference>
<dbReference type="PROSITE" id="PS50005">
    <property type="entry name" value="TPR"/>
    <property type="match status" value="1"/>
</dbReference>
<evidence type="ECO:0000313" key="7">
    <source>
        <dbReference type="Proteomes" id="UP000054172"/>
    </source>
</evidence>
<comment type="caution">
    <text evidence="6">The sequence shown here is derived from an EMBL/GenBank/DDBJ whole genome shotgun (WGS) entry which is preliminary data.</text>
</comment>
<dbReference type="GO" id="GO:0016791">
    <property type="term" value="F:phosphatase activity"/>
    <property type="evidence" value="ECO:0007669"/>
    <property type="project" value="TreeGrafter"/>
</dbReference>
<gene>
    <name evidence="6" type="ORF">AL399_06190</name>
</gene>
<dbReference type="InterPro" id="IPR011990">
    <property type="entry name" value="TPR-like_helical_dom_sf"/>
</dbReference>
<dbReference type="InterPro" id="IPR001932">
    <property type="entry name" value="PPM-type_phosphatase-like_dom"/>
</dbReference>
<keyword evidence="3" id="KW-0175">Coiled coil</keyword>
<dbReference type="SMART" id="SM00028">
    <property type="entry name" value="TPR"/>
    <property type="match status" value="4"/>
</dbReference>
<reference evidence="6" key="1">
    <citation type="submission" date="2015-08" db="EMBL/GenBank/DDBJ databases">
        <title>Candidatus Bacteriodes Periocalifornicus.</title>
        <authorList>
            <person name="McLean J.S."/>
            <person name="Kelley S."/>
        </authorList>
    </citation>
    <scope>NUCLEOTIDE SEQUENCE [LARGE SCALE GENOMIC DNA]</scope>
    <source>
        <strain evidence="6">12B</strain>
    </source>
</reference>
<accession>A0A0Q4B445</accession>
<keyword evidence="7" id="KW-1185">Reference proteome</keyword>
<dbReference type="InterPro" id="IPR052016">
    <property type="entry name" value="Bact_Sigma-Reg"/>
</dbReference>
<evidence type="ECO:0000256" key="3">
    <source>
        <dbReference type="SAM" id="Coils"/>
    </source>
</evidence>
<protein>
    <recommendedName>
        <fullName evidence="5">PPM-type phosphatase domain-containing protein</fullName>
    </recommendedName>
</protein>
<dbReference type="EMBL" id="LIIK01000027">
    <property type="protein sequence ID" value="KQM08658.1"/>
    <property type="molecule type" value="Genomic_DNA"/>
</dbReference>
<evidence type="ECO:0000256" key="4">
    <source>
        <dbReference type="SAM" id="Phobius"/>
    </source>
</evidence>
<dbReference type="SMART" id="SM00331">
    <property type="entry name" value="PP2C_SIG"/>
    <property type="match status" value="1"/>
</dbReference>
<keyword evidence="4" id="KW-0812">Transmembrane</keyword>
<dbReference type="Proteomes" id="UP000054172">
    <property type="component" value="Unassembled WGS sequence"/>
</dbReference>